<evidence type="ECO:0000256" key="1">
    <source>
        <dbReference type="ARBA" id="ARBA00004196"/>
    </source>
</evidence>
<feature type="domain" description="Heparinase II/III-like C-terminal" evidence="2">
    <location>
        <begin position="332"/>
        <end position="575"/>
    </location>
</feature>
<dbReference type="Gene3D" id="2.70.98.70">
    <property type="match status" value="1"/>
</dbReference>
<dbReference type="InterPro" id="IPR012480">
    <property type="entry name" value="Hepar_II_III_C"/>
</dbReference>
<dbReference type="EMBL" id="SPDV01000007">
    <property type="protein sequence ID" value="TFI59504.1"/>
    <property type="molecule type" value="Genomic_DNA"/>
</dbReference>
<dbReference type="Proteomes" id="UP000298213">
    <property type="component" value="Unassembled WGS sequence"/>
</dbReference>
<dbReference type="AlphaFoldDB" id="A0A4Y8ZUA4"/>
<comment type="subcellular location">
    <subcellularLocation>
        <location evidence="1">Cell envelope</location>
    </subcellularLocation>
</comment>
<evidence type="ECO:0000259" key="2">
    <source>
        <dbReference type="Pfam" id="PF07940"/>
    </source>
</evidence>
<organism evidence="3 4">
    <name type="scientific">Sphingomonas parva</name>
    <dbReference type="NCBI Taxonomy" id="2555898"/>
    <lineage>
        <taxon>Bacteria</taxon>
        <taxon>Pseudomonadati</taxon>
        <taxon>Pseudomonadota</taxon>
        <taxon>Alphaproteobacteria</taxon>
        <taxon>Sphingomonadales</taxon>
        <taxon>Sphingomonadaceae</taxon>
        <taxon>Sphingomonas</taxon>
    </lineage>
</organism>
<protein>
    <submittedName>
        <fullName evidence="3">Heparinase</fullName>
    </submittedName>
</protein>
<dbReference type="Pfam" id="PF07940">
    <property type="entry name" value="Hepar_II_III_C"/>
    <property type="match status" value="1"/>
</dbReference>
<evidence type="ECO:0000313" key="3">
    <source>
        <dbReference type="EMBL" id="TFI59504.1"/>
    </source>
</evidence>
<dbReference type="OrthoDB" id="9787373at2"/>
<dbReference type="RefSeq" id="WP_135084241.1">
    <property type="nucleotide sequence ID" value="NZ_SPDV01000007.1"/>
</dbReference>
<dbReference type="GO" id="GO:0016829">
    <property type="term" value="F:lyase activity"/>
    <property type="evidence" value="ECO:0007669"/>
    <property type="project" value="InterPro"/>
</dbReference>
<dbReference type="Gene3D" id="1.50.10.100">
    <property type="entry name" value="Chondroitin AC/alginate lyase"/>
    <property type="match status" value="1"/>
</dbReference>
<reference evidence="3 4" key="1">
    <citation type="submission" date="2019-03" db="EMBL/GenBank/DDBJ databases">
        <title>Genome sequence of Sphingomonas sp. 17J27-24.</title>
        <authorList>
            <person name="Kim M."/>
            <person name="Maeng S."/>
            <person name="Sathiyaraj S."/>
        </authorList>
    </citation>
    <scope>NUCLEOTIDE SEQUENCE [LARGE SCALE GENOMIC DNA]</scope>
    <source>
        <strain evidence="3 4">17J27-24</strain>
    </source>
</reference>
<comment type="caution">
    <text evidence="3">The sequence shown here is derived from an EMBL/GenBank/DDBJ whole genome shotgun (WGS) entry which is preliminary data.</text>
</comment>
<dbReference type="SUPFAM" id="SSF48230">
    <property type="entry name" value="Chondroitin AC/alginate lyase"/>
    <property type="match status" value="1"/>
</dbReference>
<proteinExistence type="predicted"/>
<accession>A0A4Y8ZUA4</accession>
<sequence length="579" mass="62061">MSAAGRADSEGREDGIGEGRRLIRAGGDRGVSLVERVAWRLQRLSWRTPFQSFRLRGRYPLKLLAVPKDPVAGDKAAGEAILAGHIVRRAARIPIDSMRFDDPGMPRDLSDYLQSFEWLRDLAAAATRERGAKPAEAAMRQWIAACGQAPSDRAWRADLWGRRILFWAAYAPYILSSRDPEYRASVLKTLSRGAQHLDKTAEKAPIGLARITAWAGSIAAALIVQGGPSRLSRGEAGILRALATGLHDDGGLVSRSPVEQLALVELLSQLRAIYFAGEHDMPEAVADALESAVAALLGVTLGDEALSSWQGGNMLSRRRVAAAIEGTGVRARPLRQPRGWGYQRLEAKHSVVVFDAAPPPSGRVLSGGCASTLAFEFSEGAARIVVNCGGAAGALGVLPEALAEGLRTTAAHSTLTLGDRNSTAIHQDGTLGKGVTQVELARDETGGVVQVEASHDGYARRFGLVHKRTLTLSPDGRELRGEDVLTHDGRKRRSEELPFSVRFHLAPAVEAATTADGQGALLRIRGATVWQFRCRGGRLAIEDSLWIDGDAKPHASLQLVISGDSPPDGTAIAWSFKRA</sequence>
<evidence type="ECO:0000313" key="4">
    <source>
        <dbReference type="Proteomes" id="UP000298213"/>
    </source>
</evidence>
<keyword evidence="4" id="KW-1185">Reference proteome</keyword>
<name>A0A4Y8ZUA4_9SPHN</name>
<dbReference type="GO" id="GO:0030313">
    <property type="term" value="C:cell envelope"/>
    <property type="evidence" value="ECO:0007669"/>
    <property type="project" value="UniProtKB-SubCell"/>
</dbReference>
<dbReference type="InterPro" id="IPR008929">
    <property type="entry name" value="Chondroitin_lyas"/>
</dbReference>
<gene>
    <name evidence="3" type="ORF">E2493_04755</name>
</gene>